<organism evidence="1 2">
    <name type="scientific">Trametes coccinea (strain BRFM310)</name>
    <name type="common">Pycnoporus coccineus</name>
    <dbReference type="NCBI Taxonomy" id="1353009"/>
    <lineage>
        <taxon>Eukaryota</taxon>
        <taxon>Fungi</taxon>
        <taxon>Dikarya</taxon>
        <taxon>Basidiomycota</taxon>
        <taxon>Agaricomycotina</taxon>
        <taxon>Agaricomycetes</taxon>
        <taxon>Polyporales</taxon>
        <taxon>Polyporaceae</taxon>
        <taxon>Trametes</taxon>
    </lineage>
</organism>
<keyword evidence="2" id="KW-1185">Reference proteome</keyword>
<dbReference type="AlphaFoldDB" id="A0A1Y2IMN4"/>
<gene>
    <name evidence="1" type="ORF">PYCCODRAFT_397301</name>
</gene>
<protein>
    <recommendedName>
        <fullName evidence="3">F-box domain-containing protein</fullName>
    </recommendedName>
</protein>
<evidence type="ECO:0000313" key="1">
    <source>
        <dbReference type="EMBL" id="OSD02367.1"/>
    </source>
</evidence>
<name>A0A1Y2IMN4_TRAC3</name>
<evidence type="ECO:0000313" key="2">
    <source>
        <dbReference type="Proteomes" id="UP000193067"/>
    </source>
</evidence>
<dbReference type="SUPFAM" id="SSF52047">
    <property type="entry name" value="RNI-like"/>
    <property type="match status" value="1"/>
</dbReference>
<evidence type="ECO:0008006" key="3">
    <source>
        <dbReference type="Google" id="ProtNLM"/>
    </source>
</evidence>
<dbReference type="InterPro" id="IPR032675">
    <property type="entry name" value="LRR_dom_sf"/>
</dbReference>
<reference evidence="1 2" key="1">
    <citation type="journal article" date="2015" name="Biotechnol. Biofuels">
        <title>Enhanced degradation of softwood versus hardwood by the white-rot fungus Pycnoporus coccineus.</title>
        <authorList>
            <person name="Couturier M."/>
            <person name="Navarro D."/>
            <person name="Chevret D."/>
            <person name="Henrissat B."/>
            <person name="Piumi F."/>
            <person name="Ruiz-Duenas F.J."/>
            <person name="Martinez A.T."/>
            <person name="Grigoriev I.V."/>
            <person name="Riley R."/>
            <person name="Lipzen A."/>
            <person name="Berrin J.G."/>
            <person name="Master E.R."/>
            <person name="Rosso M.N."/>
        </authorList>
    </citation>
    <scope>NUCLEOTIDE SEQUENCE [LARGE SCALE GENOMIC DNA]</scope>
    <source>
        <strain evidence="1 2">BRFM310</strain>
    </source>
</reference>
<dbReference type="Proteomes" id="UP000193067">
    <property type="component" value="Unassembled WGS sequence"/>
</dbReference>
<dbReference type="Gene3D" id="3.80.10.10">
    <property type="entry name" value="Ribonuclease Inhibitor"/>
    <property type="match status" value="1"/>
</dbReference>
<dbReference type="EMBL" id="KZ084105">
    <property type="protein sequence ID" value="OSD02367.1"/>
    <property type="molecule type" value="Genomic_DNA"/>
</dbReference>
<accession>A0A1Y2IMN4</accession>
<proteinExistence type="predicted"/>
<sequence length="361" mass="41533">MPKPALPLDVCLEIIDACADLDGRCTLVTLRACALTCSAWLHRSRYHIYKTVRLDEPSEERRQLFFRTIVQSPALGALVKEIYVYLWEENALWTTSEADTPTLFPEDVFRNLSSLRSLDLELKTLSIAGCFFDDLRDLIHFLEHFAELEVLVLRVIYWINPFILHDTSRVLPSFCQNLRRLELAENVIDDPLLHVMPATIETLTIGPRDSMREDDDPPESYEGLARFLDLRSLTLRTQLQDDTQWFMEALSFARCTKLETLCLTYWGGLNPVEEGRLRTQAPRLRKILEREPFVNLTNVRISVDSMSDQDVDARCRYIQDCITSAFRPGPDSTDRSRYVLEVKVTVRSLAQNGIRVSTATV</sequence>
<dbReference type="STRING" id="1353009.A0A1Y2IMN4"/>
<dbReference type="OrthoDB" id="2748053at2759"/>